<accession>A0A551XEZ9</accession>
<feature type="transmembrane region" description="Helical" evidence="2">
    <location>
        <begin position="262"/>
        <end position="284"/>
    </location>
</feature>
<evidence type="ECO:0000313" key="4">
    <source>
        <dbReference type="Proteomes" id="UP000316443"/>
    </source>
</evidence>
<feature type="transmembrane region" description="Helical" evidence="2">
    <location>
        <begin position="224"/>
        <end position="247"/>
    </location>
</feature>
<dbReference type="AlphaFoldDB" id="A0A551XEZ9"/>
<reference evidence="3 4" key="1">
    <citation type="submission" date="2019-01" db="EMBL/GenBank/DDBJ databases">
        <title>Coherence of Microcystis species and biogeography revealed through population genomics.</title>
        <authorList>
            <person name="Perez-Carrascal O.M."/>
            <person name="Terrat Y."/>
            <person name="Giani A."/>
            <person name="Fortin N."/>
            <person name="Tromas N."/>
            <person name="Shapiro B.J."/>
        </authorList>
    </citation>
    <scope>NUCLEOTIDE SEQUENCE [LARGE SCALE GENOMIC DNA]</scope>
    <source>
        <strain evidence="3">Ma_QC_C_20070703_M131</strain>
    </source>
</reference>
<feature type="transmembrane region" description="Helical" evidence="2">
    <location>
        <begin position="38"/>
        <end position="58"/>
    </location>
</feature>
<feature type="compositionally biased region" description="Basic and acidic residues" evidence="1">
    <location>
        <begin position="101"/>
        <end position="113"/>
    </location>
</feature>
<feature type="region of interest" description="Disordered" evidence="1">
    <location>
        <begin position="82"/>
        <end position="119"/>
    </location>
</feature>
<evidence type="ECO:0000256" key="1">
    <source>
        <dbReference type="SAM" id="MobiDB-lite"/>
    </source>
</evidence>
<organism evidence="3 4">
    <name type="scientific">Microcystis aeruginosa Ma_QC_C_20070703_M131</name>
    <dbReference type="NCBI Taxonomy" id="2486263"/>
    <lineage>
        <taxon>Bacteria</taxon>
        <taxon>Bacillati</taxon>
        <taxon>Cyanobacteriota</taxon>
        <taxon>Cyanophyceae</taxon>
        <taxon>Oscillatoriophycideae</taxon>
        <taxon>Chroococcales</taxon>
        <taxon>Microcystaceae</taxon>
        <taxon>Microcystis</taxon>
    </lineage>
</organism>
<proteinExistence type="predicted"/>
<gene>
    <name evidence="3" type="ORF">EWV85_18325</name>
</gene>
<evidence type="ECO:0000313" key="3">
    <source>
        <dbReference type="EMBL" id="TRT47278.1"/>
    </source>
</evidence>
<name>A0A551XEZ9_MICAE</name>
<keyword evidence="2" id="KW-0812">Transmembrane</keyword>
<dbReference type="EMBL" id="SFCA01000194">
    <property type="protein sequence ID" value="TRT47278.1"/>
    <property type="molecule type" value="Genomic_DNA"/>
</dbReference>
<comment type="caution">
    <text evidence="3">The sequence shown here is derived from an EMBL/GenBank/DDBJ whole genome shotgun (WGS) entry which is preliminary data.</text>
</comment>
<keyword evidence="2" id="KW-1133">Transmembrane helix</keyword>
<protein>
    <submittedName>
        <fullName evidence="3">Uncharacterized protein</fullName>
    </submittedName>
</protein>
<dbReference type="Proteomes" id="UP000316443">
    <property type="component" value="Unassembled WGS sequence"/>
</dbReference>
<evidence type="ECO:0000256" key="2">
    <source>
        <dbReference type="SAM" id="Phobius"/>
    </source>
</evidence>
<feature type="transmembrane region" description="Helical" evidence="2">
    <location>
        <begin position="147"/>
        <end position="168"/>
    </location>
</feature>
<keyword evidence="2" id="KW-0472">Membrane</keyword>
<sequence length="504" mass="57125">MPNNNNQPDINKAIDVCMEEYKTLRTEILQTIQNRTNVIVFGGALVLTLLGIGISPIANLPIMKETTTITRIPTNTTTIETTKGEKKTTKGETTQTTISHPKGDSSHEIKQKNSDTTSSTLVIKEKDTETETISRQNFYDIPIERRITSAIILGIIVPASCGLIILLVNGNTYIMFIISRYIATNIEPKINDLYFNNLPSGQKPIVWESYMQTLKTQREEDNSVTVVFGGIALVANIGGIFSIFNIAELKIALATMFNNGSLFVLLIILGIVFLAIIIFIVVGLKTGNKIIQLRDGEGSLRKIWYKGINAQNKEVKSTRIFWKSNHRVWEMYQIVESMIDDRNKAINGIVGNDSLKSRLQTLGEFDLANQVQKTKDSMQAQGADKQYLLNKLINNCFKNLLNKIKNYIRNTEYNPPFYFNLDKGGVKDVNNIPELLKLCIDNPRNFMQYIRQQDFKNWLDNIEIGETELANIAQGTRKKNFPNDDERLHYFLRECCLVLIGRNP</sequence>